<dbReference type="InterPro" id="IPR004365">
    <property type="entry name" value="NA-bd_OB_tRNA"/>
</dbReference>
<evidence type="ECO:0000256" key="7">
    <source>
        <dbReference type="ARBA" id="ARBA00022695"/>
    </source>
</evidence>
<accession>A0A2S5T046</accession>
<comment type="caution">
    <text evidence="14">The sequence shown here is derived from an EMBL/GenBank/DDBJ whole genome shotgun (WGS) entry which is preliminary data.</text>
</comment>
<dbReference type="InterPro" id="IPR004013">
    <property type="entry name" value="PHP_dom"/>
</dbReference>
<evidence type="ECO:0000256" key="6">
    <source>
        <dbReference type="ARBA" id="ARBA00022679"/>
    </source>
</evidence>
<dbReference type="Pfam" id="PF14579">
    <property type="entry name" value="HHH_6"/>
    <property type="match status" value="1"/>
</dbReference>
<dbReference type="SUPFAM" id="SSF89550">
    <property type="entry name" value="PHP domain-like"/>
    <property type="match status" value="1"/>
</dbReference>
<dbReference type="EC" id="2.7.7.7" evidence="3 13"/>
<dbReference type="CDD" id="cd04485">
    <property type="entry name" value="DnaE_OBF"/>
    <property type="match status" value="1"/>
</dbReference>
<evidence type="ECO:0000256" key="12">
    <source>
        <dbReference type="ARBA" id="ARBA00049244"/>
    </source>
</evidence>
<dbReference type="InterPro" id="IPR011708">
    <property type="entry name" value="DNA_pol3_alpha_NTPase_dom"/>
</dbReference>
<dbReference type="NCBIfam" id="NF004225">
    <property type="entry name" value="PRK05672.1"/>
    <property type="match status" value="1"/>
</dbReference>
<keyword evidence="11 13" id="KW-0234">DNA repair</keyword>
<evidence type="ECO:0000256" key="11">
    <source>
        <dbReference type="ARBA" id="ARBA00023204"/>
    </source>
</evidence>
<evidence type="ECO:0000256" key="4">
    <source>
        <dbReference type="ARBA" id="ARBA00017273"/>
    </source>
</evidence>
<dbReference type="AlphaFoldDB" id="A0A2S5T046"/>
<keyword evidence="6 13" id="KW-0808">Transferase</keyword>
<evidence type="ECO:0000313" key="14">
    <source>
        <dbReference type="EMBL" id="PPE68248.1"/>
    </source>
</evidence>
<dbReference type="Gene3D" id="3.20.20.140">
    <property type="entry name" value="Metal-dependent hydrolases"/>
    <property type="match status" value="1"/>
</dbReference>
<comment type="catalytic activity">
    <reaction evidence="12 13">
        <text>DNA(n) + a 2'-deoxyribonucleoside 5'-triphosphate = DNA(n+1) + diphosphate</text>
        <dbReference type="Rhea" id="RHEA:22508"/>
        <dbReference type="Rhea" id="RHEA-COMP:17339"/>
        <dbReference type="Rhea" id="RHEA-COMP:17340"/>
        <dbReference type="ChEBI" id="CHEBI:33019"/>
        <dbReference type="ChEBI" id="CHEBI:61560"/>
        <dbReference type="ChEBI" id="CHEBI:173112"/>
        <dbReference type="EC" id="2.7.7.7"/>
    </reaction>
</comment>
<proteinExistence type="inferred from homology"/>
<dbReference type="HAMAP" id="MF_01902">
    <property type="entry name" value="DNApol_error_prone"/>
    <property type="match status" value="1"/>
</dbReference>
<dbReference type="GO" id="GO:0005737">
    <property type="term" value="C:cytoplasm"/>
    <property type="evidence" value="ECO:0007669"/>
    <property type="project" value="UniProtKB-SubCell"/>
</dbReference>
<evidence type="ECO:0000256" key="9">
    <source>
        <dbReference type="ARBA" id="ARBA00022763"/>
    </source>
</evidence>
<dbReference type="Proteomes" id="UP000239406">
    <property type="component" value="Unassembled WGS sequence"/>
</dbReference>
<evidence type="ECO:0000256" key="13">
    <source>
        <dbReference type="HAMAP-Rule" id="MF_01902"/>
    </source>
</evidence>
<dbReference type="Pfam" id="PF07733">
    <property type="entry name" value="DNA_pol3_alpha"/>
    <property type="match status" value="1"/>
</dbReference>
<evidence type="ECO:0000256" key="10">
    <source>
        <dbReference type="ARBA" id="ARBA00022932"/>
    </source>
</evidence>
<organism evidence="14 15">
    <name type="scientific">Caldimonas thermodepolymerans</name>
    <dbReference type="NCBI Taxonomy" id="215580"/>
    <lineage>
        <taxon>Bacteria</taxon>
        <taxon>Pseudomonadati</taxon>
        <taxon>Pseudomonadota</taxon>
        <taxon>Betaproteobacteria</taxon>
        <taxon>Burkholderiales</taxon>
        <taxon>Sphaerotilaceae</taxon>
        <taxon>Caldimonas</taxon>
    </lineage>
</organism>
<keyword evidence="8 13" id="KW-0235">DNA replication</keyword>
<dbReference type="EMBL" id="PSNY01000040">
    <property type="protein sequence ID" value="PPE68248.1"/>
    <property type="molecule type" value="Genomic_DNA"/>
</dbReference>
<dbReference type="GO" id="GO:0006281">
    <property type="term" value="P:DNA repair"/>
    <property type="evidence" value="ECO:0007669"/>
    <property type="project" value="UniProtKB-UniRule"/>
</dbReference>
<keyword evidence="10 13" id="KW-0239">DNA-directed DNA polymerase</keyword>
<dbReference type="InterPro" id="IPR023073">
    <property type="entry name" value="DnaE2"/>
</dbReference>
<evidence type="ECO:0000256" key="8">
    <source>
        <dbReference type="ARBA" id="ARBA00022705"/>
    </source>
</evidence>
<dbReference type="Pfam" id="PF01336">
    <property type="entry name" value="tRNA_anti-codon"/>
    <property type="match status" value="1"/>
</dbReference>
<comment type="subcellular location">
    <subcellularLocation>
        <location evidence="1 13">Cytoplasm</location>
    </subcellularLocation>
</comment>
<evidence type="ECO:0000256" key="3">
    <source>
        <dbReference type="ARBA" id="ARBA00012417"/>
    </source>
</evidence>
<gene>
    <name evidence="13" type="primary">dnaE2</name>
    <name evidence="14" type="ORF">C1702_18105</name>
</gene>
<dbReference type="Pfam" id="PF02811">
    <property type="entry name" value="PHP"/>
    <property type="match status" value="1"/>
</dbReference>
<keyword evidence="7 13" id="KW-0548">Nucleotidyltransferase</keyword>
<dbReference type="GO" id="GO:0003887">
    <property type="term" value="F:DNA-directed DNA polymerase activity"/>
    <property type="evidence" value="ECO:0007669"/>
    <property type="project" value="UniProtKB-UniRule"/>
</dbReference>
<evidence type="ECO:0000256" key="2">
    <source>
        <dbReference type="ARBA" id="ARBA00007391"/>
    </source>
</evidence>
<dbReference type="NCBIfam" id="TIGR00594">
    <property type="entry name" value="polc"/>
    <property type="match status" value="1"/>
</dbReference>
<evidence type="ECO:0000256" key="5">
    <source>
        <dbReference type="ARBA" id="ARBA00022490"/>
    </source>
</evidence>
<dbReference type="RefSeq" id="WP_104359108.1">
    <property type="nucleotide sequence ID" value="NZ_CP064338.1"/>
</dbReference>
<keyword evidence="9 13" id="KW-0227">DNA damage</keyword>
<dbReference type="InterPro" id="IPR004805">
    <property type="entry name" value="DnaE2/DnaE/PolC"/>
</dbReference>
<dbReference type="InterPro" id="IPR003141">
    <property type="entry name" value="Pol/His_phosphatase_N"/>
</dbReference>
<dbReference type="InterPro" id="IPR040982">
    <property type="entry name" value="DNA_pol3_finger"/>
</dbReference>
<keyword evidence="15" id="KW-1185">Reference proteome</keyword>
<reference evidence="14 15" key="1">
    <citation type="submission" date="2018-02" db="EMBL/GenBank/DDBJ databases">
        <title>Reclassifiation of [Polyangium] brachysporum DSM 7029 as Guopingzhaonella breviflexa gen. nov., sp. nov., a member of the family Comamonadaceae.</title>
        <authorList>
            <person name="Tang B."/>
        </authorList>
    </citation>
    <scope>NUCLEOTIDE SEQUENCE [LARGE SCALE GENOMIC DNA]</scope>
    <source>
        <strain evidence="14 15">DSM 15344</strain>
    </source>
</reference>
<dbReference type="GO" id="GO:0008408">
    <property type="term" value="F:3'-5' exonuclease activity"/>
    <property type="evidence" value="ECO:0007669"/>
    <property type="project" value="InterPro"/>
</dbReference>
<dbReference type="Pfam" id="PF17657">
    <property type="entry name" value="DNA_pol3_finger"/>
    <property type="match status" value="1"/>
</dbReference>
<comment type="function">
    <text evidence="13">DNA polymerase involved in damage-induced mutagenesis and translesion synthesis (TLS). It is not the major replicative DNA polymerase.</text>
</comment>
<dbReference type="PANTHER" id="PTHR32294:SF4">
    <property type="entry name" value="ERROR-PRONE DNA POLYMERASE"/>
    <property type="match status" value="1"/>
</dbReference>
<dbReference type="InterPro" id="IPR029460">
    <property type="entry name" value="DNAPol_HHH"/>
</dbReference>
<sequence>MEALLPAYAELHCVSNFSFQRGASHPGELVRRAHELGYVALAITDECSLAGVVRAYQAWLELREEAKLQGRAGPALKLIVGSEFRVEADTPFRLFVLARNREGYGNLSEFITRLRRSSAKGSYRLAWPQVVPASLHDCFVLLVPDRSASFDAVYAQAQWLRRAFGDRGRLAVELLRELDDHAWLHRLREVARLTGVPLVAAGDVHMHVRSRKPLQDVLTAIRLGRPVRDCGTALQPSAERHLRSRLRLAQVYPPELLQASVELAAQCTFSLGELAYEYPEEVVPPGETAASYLRRMTYEGARERFPQGLPPKVHELIERELALIGELKYEKYFLTVYDIVRFARSQGILCQGRGSAANSAVCYCLGITEIDPARIETLFERFISKERNEPPDIDVDFEHQRREEVIQHLYRKYGRDRTALAATVITYRSRSAIRDVGKALGFDEVHIDALARSYHGWDHLDVMGERLAELGLDLDEPRVQQWIALTLQLRGFPRHLSQHTGGFVIAKGPLSRIVPIENAAMPDRTVIEWDKDDLDTLRLMKVDVLALGMLSAIRRTLDFISQRRGRRFRLQDIPDDDGPTFEMIGRADTIGVFQVESRAQQSMLPRLKPRNFYDLVVQVAIVRPGPIQGGMVHPYLKQRELAAERRRQGLPPLEIEDPRLRQALGRTLGVPIFQEQVMQLCILCADFTPGDADRLRRAMAAWKRHGDVTPFRQRIVEGMTRNGYAAEFAEALFRQIEGFGEYGFPESHAASFALLAYASSWMKCHEPAAFLAGLLNAQPMGFYSPSQLVQDARRHGVEVRPVDVQYSAVEAALEDLDATPPGRQPPVRLGLQMIQGLGRPAAERIVQARRDGPFADVQDLARRAALDASDLRRLAGADALRSLAGHRRQQVWQAAAWQPAPPLLGEAPVAEPQLELLPAPEGEEVLFDYSALKLTLRSHPLQLLRPLLARRRLMTSAALHALPDGRLARACGIVTMRQQPGTAQGTIFVSLEDETGAVNVIVWPRVRDRQRRVLLESRLLAVYGRWQRQDGVCHLVADRLENLTPLLGRLGTRSRDFR</sequence>
<dbReference type="GO" id="GO:0003676">
    <property type="term" value="F:nucleic acid binding"/>
    <property type="evidence" value="ECO:0007669"/>
    <property type="project" value="InterPro"/>
</dbReference>
<dbReference type="GO" id="GO:0006260">
    <property type="term" value="P:DNA replication"/>
    <property type="evidence" value="ECO:0007669"/>
    <property type="project" value="UniProtKB-KW"/>
</dbReference>
<keyword evidence="5 13" id="KW-0963">Cytoplasm</keyword>
<dbReference type="Gene3D" id="1.10.150.870">
    <property type="match status" value="1"/>
</dbReference>
<evidence type="ECO:0000256" key="1">
    <source>
        <dbReference type="ARBA" id="ARBA00004496"/>
    </source>
</evidence>
<comment type="similarity">
    <text evidence="2 13">Belongs to the DNA polymerase type-C family. DnaE2 subfamily.</text>
</comment>
<name>A0A2S5T046_9BURK</name>
<dbReference type="InterPro" id="IPR016195">
    <property type="entry name" value="Pol/histidinol_Pase-like"/>
</dbReference>
<dbReference type="PANTHER" id="PTHR32294">
    <property type="entry name" value="DNA POLYMERASE III SUBUNIT ALPHA"/>
    <property type="match status" value="1"/>
</dbReference>
<evidence type="ECO:0000313" key="15">
    <source>
        <dbReference type="Proteomes" id="UP000239406"/>
    </source>
</evidence>
<protein>
    <recommendedName>
        <fullName evidence="4 13">Error-prone DNA polymerase</fullName>
        <ecNumber evidence="3 13">2.7.7.7</ecNumber>
    </recommendedName>
</protein>
<dbReference type="SMART" id="SM00481">
    <property type="entry name" value="POLIIIAc"/>
    <property type="match status" value="1"/>
</dbReference>
<dbReference type="CDD" id="cd07434">
    <property type="entry name" value="PHP_PolIIIA_DnaE2"/>
    <property type="match status" value="1"/>
</dbReference>